<dbReference type="EMBL" id="JADCNM010000012">
    <property type="protein sequence ID" value="KAG0459481.1"/>
    <property type="molecule type" value="Genomic_DNA"/>
</dbReference>
<evidence type="ECO:0000313" key="5">
    <source>
        <dbReference type="Proteomes" id="UP000639772"/>
    </source>
</evidence>
<keyword evidence="4" id="KW-1185">Reference proteome</keyword>
<accession>A0A835PW06</accession>
<evidence type="ECO:0000256" key="1">
    <source>
        <dbReference type="SAM" id="MobiDB-lite"/>
    </source>
</evidence>
<evidence type="ECO:0000313" key="2">
    <source>
        <dbReference type="EMBL" id="KAG0457736.1"/>
    </source>
</evidence>
<dbReference type="Proteomes" id="UP000636800">
    <property type="component" value="Chromosome 12"/>
</dbReference>
<organism evidence="3 5">
    <name type="scientific">Vanilla planifolia</name>
    <name type="common">Vanilla</name>
    <dbReference type="NCBI Taxonomy" id="51239"/>
    <lineage>
        <taxon>Eukaryota</taxon>
        <taxon>Viridiplantae</taxon>
        <taxon>Streptophyta</taxon>
        <taxon>Embryophyta</taxon>
        <taxon>Tracheophyta</taxon>
        <taxon>Spermatophyta</taxon>
        <taxon>Magnoliopsida</taxon>
        <taxon>Liliopsida</taxon>
        <taxon>Asparagales</taxon>
        <taxon>Orchidaceae</taxon>
        <taxon>Vanilloideae</taxon>
        <taxon>Vanilleae</taxon>
        <taxon>Vanilla</taxon>
    </lineage>
</organism>
<feature type="region of interest" description="Disordered" evidence="1">
    <location>
        <begin position="40"/>
        <end position="60"/>
    </location>
</feature>
<gene>
    <name evidence="3" type="ORF">HPP92_022609</name>
    <name evidence="2" type="ORF">HPP92_022893</name>
</gene>
<name>A0A835PW06_VANPL</name>
<proteinExistence type="predicted"/>
<reference evidence="4 5" key="1">
    <citation type="journal article" date="2020" name="Nat. Food">
        <title>A phased Vanilla planifolia genome enables genetic improvement of flavour and production.</title>
        <authorList>
            <person name="Hasing T."/>
            <person name="Tang H."/>
            <person name="Brym M."/>
            <person name="Khazi F."/>
            <person name="Huang T."/>
            <person name="Chambers A.H."/>
        </authorList>
    </citation>
    <scope>NUCLEOTIDE SEQUENCE [LARGE SCALE GENOMIC DNA]</scope>
    <source>
        <tissue evidence="3">Leaf</tissue>
    </source>
</reference>
<dbReference type="AlphaFoldDB" id="A0A835PW06"/>
<sequence>MDALNKSEALEIFDKYEIVVTGGDPTTVAFADCRAWEYTSHVTDSGGGPPPNPFGRVNGD</sequence>
<evidence type="ECO:0000313" key="3">
    <source>
        <dbReference type="EMBL" id="KAG0459481.1"/>
    </source>
</evidence>
<protein>
    <submittedName>
        <fullName evidence="3">Uncharacterized protein</fullName>
    </submittedName>
</protein>
<comment type="caution">
    <text evidence="3">The sequence shown here is derived from an EMBL/GenBank/DDBJ whole genome shotgun (WGS) entry which is preliminary data.</text>
</comment>
<dbReference type="EMBL" id="JADCNL010000012">
    <property type="protein sequence ID" value="KAG0457736.1"/>
    <property type="molecule type" value="Genomic_DNA"/>
</dbReference>
<dbReference type="Proteomes" id="UP000639772">
    <property type="component" value="Chromosome 12"/>
</dbReference>
<evidence type="ECO:0000313" key="4">
    <source>
        <dbReference type="Proteomes" id="UP000636800"/>
    </source>
</evidence>